<dbReference type="Proteomes" id="UP000288805">
    <property type="component" value="Unassembled WGS sequence"/>
</dbReference>
<proteinExistence type="predicted"/>
<dbReference type="AlphaFoldDB" id="A0A438F3N4"/>
<reference evidence="2 3" key="1">
    <citation type="journal article" date="2018" name="PLoS Genet.">
        <title>Population sequencing reveals clonal diversity and ancestral inbreeding in the grapevine cultivar Chardonnay.</title>
        <authorList>
            <person name="Roach M.J."/>
            <person name="Johnson D.L."/>
            <person name="Bohlmann J."/>
            <person name="van Vuuren H.J."/>
            <person name="Jones S.J."/>
            <person name="Pretorius I.S."/>
            <person name="Schmidt S.A."/>
            <person name="Borneman A.R."/>
        </authorList>
    </citation>
    <scope>NUCLEOTIDE SEQUENCE [LARGE SCALE GENOMIC DNA]</scope>
    <source>
        <strain evidence="3">cv. Chardonnay</strain>
        <tissue evidence="2">Leaf</tissue>
    </source>
</reference>
<feature type="region of interest" description="Disordered" evidence="1">
    <location>
        <begin position="15"/>
        <end position="56"/>
    </location>
</feature>
<protein>
    <submittedName>
        <fullName evidence="2">Uncharacterized protein</fullName>
    </submittedName>
</protein>
<dbReference type="EMBL" id="QGNW01001126">
    <property type="protein sequence ID" value="RVW54595.1"/>
    <property type="molecule type" value="Genomic_DNA"/>
</dbReference>
<organism evidence="2 3">
    <name type="scientific">Vitis vinifera</name>
    <name type="common">Grape</name>
    <dbReference type="NCBI Taxonomy" id="29760"/>
    <lineage>
        <taxon>Eukaryota</taxon>
        <taxon>Viridiplantae</taxon>
        <taxon>Streptophyta</taxon>
        <taxon>Embryophyta</taxon>
        <taxon>Tracheophyta</taxon>
        <taxon>Spermatophyta</taxon>
        <taxon>Magnoliopsida</taxon>
        <taxon>eudicotyledons</taxon>
        <taxon>Gunneridae</taxon>
        <taxon>Pentapetalae</taxon>
        <taxon>rosids</taxon>
        <taxon>Vitales</taxon>
        <taxon>Vitaceae</taxon>
        <taxon>Viteae</taxon>
        <taxon>Vitis</taxon>
    </lineage>
</organism>
<evidence type="ECO:0000256" key="1">
    <source>
        <dbReference type="SAM" id="MobiDB-lite"/>
    </source>
</evidence>
<gene>
    <name evidence="2" type="ORF">CK203_071401</name>
</gene>
<feature type="region of interest" description="Disordered" evidence="1">
    <location>
        <begin position="91"/>
        <end position="117"/>
    </location>
</feature>
<feature type="compositionally biased region" description="Pro residues" evidence="1">
    <location>
        <begin position="103"/>
        <end position="117"/>
    </location>
</feature>
<comment type="caution">
    <text evidence="2">The sequence shown here is derived from an EMBL/GenBank/DDBJ whole genome shotgun (WGS) entry which is preliminary data.</text>
</comment>
<accession>A0A438F3N4</accession>
<feature type="compositionally biased region" description="Polar residues" evidence="1">
    <location>
        <begin position="24"/>
        <end position="37"/>
    </location>
</feature>
<evidence type="ECO:0000313" key="3">
    <source>
        <dbReference type="Proteomes" id="UP000288805"/>
    </source>
</evidence>
<name>A0A438F3N4_VITVI</name>
<evidence type="ECO:0000313" key="2">
    <source>
        <dbReference type="EMBL" id="RVW54595.1"/>
    </source>
</evidence>
<sequence length="117" mass="13017">MRLWRKCCQIPGFYGQLKGDRGQPGSSQGSHRNTTPNEQEKNTAPHRQVRRAKSGRSALFYSVCPSPKEQKPIYYVSRTLADVENQIFKDGTNGLSSSKCRPETPPLFPSPPGGHSN</sequence>